<dbReference type="GO" id="GO:1901982">
    <property type="term" value="F:maltose binding"/>
    <property type="evidence" value="ECO:0007669"/>
    <property type="project" value="TreeGrafter"/>
</dbReference>
<feature type="signal peptide" evidence="4">
    <location>
        <begin position="1"/>
        <end position="19"/>
    </location>
</feature>
<dbReference type="PANTHER" id="PTHR30061:SF50">
    <property type="entry name" value="MALTOSE_MALTODEXTRIN-BINDING PERIPLASMIC PROTEIN"/>
    <property type="match status" value="1"/>
</dbReference>
<name>A0A4Q9DNC3_9BACL</name>
<dbReference type="Gene3D" id="3.40.190.10">
    <property type="entry name" value="Periplasmic binding protein-like II"/>
    <property type="match status" value="2"/>
</dbReference>
<comment type="similarity">
    <text evidence="1">Belongs to the bacterial solute-binding protein 1 family.</text>
</comment>
<gene>
    <name evidence="5" type="ORF">EYB31_22670</name>
</gene>
<evidence type="ECO:0000313" key="6">
    <source>
        <dbReference type="Proteomes" id="UP000293142"/>
    </source>
</evidence>
<keyword evidence="3 4" id="KW-0732">Signal</keyword>
<evidence type="ECO:0000256" key="4">
    <source>
        <dbReference type="SAM" id="SignalP"/>
    </source>
</evidence>
<evidence type="ECO:0000256" key="2">
    <source>
        <dbReference type="ARBA" id="ARBA00022448"/>
    </source>
</evidence>
<proteinExistence type="inferred from homology"/>
<dbReference type="Proteomes" id="UP000293142">
    <property type="component" value="Unassembled WGS sequence"/>
</dbReference>
<reference evidence="5 6" key="1">
    <citation type="submission" date="2019-02" db="EMBL/GenBank/DDBJ databases">
        <title>Paenibacillus sp. nov., isolated from surface-sterilized tissue of Thalictrum simplex L.</title>
        <authorList>
            <person name="Tuo L."/>
        </authorList>
    </citation>
    <scope>NUCLEOTIDE SEQUENCE [LARGE SCALE GENOMIC DNA]</scope>
    <source>
        <strain evidence="5 6">N2SHLJ1</strain>
    </source>
</reference>
<protein>
    <submittedName>
        <fullName evidence="5">Carbohydrate ABC transporter substrate-binding protein</fullName>
    </submittedName>
</protein>
<feature type="chain" id="PRO_5038368878" evidence="4">
    <location>
        <begin position="20"/>
        <end position="429"/>
    </location>
</feature>
<dbReference type="AlphaFoldDB" id="A0A4Q9DNC3"/>
<dbReference type="SUPFAM" id="SSF53850">
    <property type="entry name" value="Periplasmic binding protein-like II"/>
    <property type="match status" value="1"/>
</dbReference>
<keyword evidence="6" id="KW-1185">Reference proteome</keyword>
<sequence>MKKWMSTAAVTLLAVSVLAGCAGGQEAPKPAASGSSAPQGKKDAPKVTLKLIQNKVEVTEQVKQMAADYTKENPNVVIDAQVVRDLDTMLKTRFASGDEPDIFFAKSYSGVKEWSERLLDLSNEPWMSQVSPSALPGMTINGKKYGFPSAMEGYGFVYNKDLFKKAGIDKLPTTITELKEANEKLKTAGITSYAEGYKENFILGRNLFNLPFAYMPDSTEMIAKISAGNAKVQDVPLMKNFFDVLDMTVKYGKGAESVGISYDNQVADFSSGKTAMMQQGVWTIDLIKKVNPNLNIGMFAVPLTDNPADTKLPVGIPAYYVINKDSKQVEEAKKFLTWMHKNGQKYLVDSMHLIPGFTDLKATSELGPLAADMNTYLEKNQTIPWAYSLWPAGMDAQFTKPLQAYVGGQLNKDQALDEVQKMWNTAVKK</sequence>
<dbReference type="PROSITE" id="PS51257">
    <property type="entry name" value="PROKAR_LIPOPROTEIN"/>
    <property type="match status" value="1"/>
</dbReference>
<dbReference type="EMBL" id="SIRE01000016">
    <property type="protein sequence ID" value="TBL75787.1"/>
    <property type="molecule type" value="Genomic_DNA"/>
</dbReference>
<dbReference type="GO" id="GO:0015768">
    <property type="term" value="P:maltose transport"/>
    <property type="evidence" value="ECO:0007669"/>
    <property type="project" value="TreeGrafter"/>
</dbReference>
<keyword evidence="2" id="KW-0813">Transport</keyword>
<dbReference type="InterPro" id="IPR006059">
    <property type="entry name" value="SBP"/>
</dbReference>
<evidence type="ECO:0000313" key="5">
    <source>
        <dbReference type="EMBL" id="TBL75787.1"/>
    </source>
</evidence>
<dbReference type="Pfam" id="PF01547">
    <property type="entry name" value="SBP_bac_1"/>
    <property type="match status" value="1"/>
</dbReference>
<organism evidence="5 6">
    <name type="scientific">Paenibacillus thalictri</name>
    <dbReference type="NCBI Taxonomy" id="2527873"/>
    <lineage>
        <taxon>Bacteria</taxon>
        <taxon>Bacillati</taxon>
        <taxon>Bacillota</taxon>
        <taxon>Bacilli</taxon>
        <taxon>Bacillales</taxon>
        <taxon>Paenibacillaceae</taxon>
        <taxon>Paenibacillus</taxon>
    </lineage>
</organism>
<evidence type="ECO:0000256" key="1">
    <source>
        <dbReference type="ARBA" id="ARBA00008520"/>
    </source>
</evidence>
<dbReference type="GO" id="GO:0055052">
    <property type="term" value="C:ATP-binding cassette (ABC) transporter complex, substrate-binding subunit-containing"/>
    <property type="evidence" value="ECO:0007669"/>
    <property type="project" value="TreeGrafter"/>
</dbReference>
<accession>A0A4Q9DNC3</accession>
<comment type="caution">
    <text evidence="5">The sequence shown here is derived from an EMBL/GenBank/DDBJ whole genome shotgun (WGS) entry which is preliminary data.</text>
</comment>
<dbReference type="OrthoDB" id="9763054at2"/>
<evidence type="ECO:0000256" key="3">
    <source>
        <dbReference type="ARBA" id="ARBA00022729"/>
    </source>
</evidence>
<dbReference type="GO" id="GO:0042956">
    <property type="term" value="P:maltodextrin transmembrane transport"/>
    <property type="evidence" value="ECO:0007669"/>
    <property type="project" value="TreeGrafter"/>
</dbReference>
<dbReference type="PANTHER" id="PTHR30061">
    <property type="entry name" value="MALTOSE-BINDING PERIPLASMIC PROTEIN"/>
    <property type="match status" value="1"/>
</dbReference>
<dbReference type="RefSeq" id="WP_131015699.1">
    <property type="nucleotide sequence ID" value="NZ_SIRE01000016.1"/>
</dbReference>